<evidence type="ECO:0000313" key="5">
    <source>
        <dbReference type="EMBL" id="TXT09137.1"/>
    </source>
</evidence>
<dbReference type="PRINTS" id="PR00975">
    <property type="entry name" value="RIBOSOMALS19"/>
</dbReference>
<dbReference type="GO" id="GO:0006412">
    <property type="term" value="P:translation"/>
    <property type="evidence" value="ECO:0007669"/>
    <property type="project" value="InterPro"/>
</dbReference>
<evidence type="ECO:0000313" key="6">
    <source>
        <dbReference type="Proteomes" id="UP000473826"/>
    </source>
</evidence>
<accession>A0A7D8V0W9</accession>
<proteinExistence type="inferred from homology"/>
<comment type="caution">
    <text evidence="5">The sequence shown here is derived from an EMBL/GenBank/DDBJ whole genome shotgun (WGS) entry which is preliminary data.</text>
</comment>
<dbReference type="AlphaFoldDB" id="A0A7D8V0W9"/>
<dbReference type="GO" id="GO:0000028">
    <property type="term" value="P:ribosomal small subunit assembly"/>
    <property type="evidence" value="ECO:0007669"/>
    <property type="project" value="TreeGrafter"/>
</dbReference>
<organism evidence="5 6">
    <name type="scientific">Vanrija humicola</name>
    <name type="common">Yeast</name>
    <name type="synonym">Cryptococcus humicola</name>
    <dbReference type="NCBI Taxonomy" id="5417"/>
    <lineage>
        <taxon>Eukaryota</taxon>
        <taxon>Fungi</taxon>
        <taxon>Dikarya</taxon>
        <taxon>Basidiomycota</taxon>
        <taxon>Agaricomycotina</taxon>
        <taxon>Tremellomycetes</taxon>
        <taxon>Trichosporonales</taxon>
        <taxon>Trichosporonaceae</taxon>
        <taxon>Vanrija</taxon>
    </lineage>
</organism>
<evidence type="ECO:0008006" key="7">
    <source>
        <dbReference type="Google" id="ProtNLM"/>
    </source>
</evidence>
<name>A0A7D8V0W9_VANHU</name>
<dbReference type="EMBL" id="QKWK01000006">
    <property type="protein sequence ID" value="TXT09137.1"/>
    <property type="molecule type" value="Genomic_DNA"/>
</dbReference>
<sequence length="169" mass="18521">MRPSTALLRRSSWKGELGPQDRGVKLTPAPGPYFTAFPSLQDSLKTGTPIFTKSRACTILPNFVGLRFMVHNGKDYLPVTVSEEMVGHKLGEFSPTRKPFSYRWVWMALGLGVVLTAAQAYQEQVDGRYAHQSHSSCIPHCYEHGRGVWGGGGGRRGKGSCRLALTTGP</sequence>
<dbReference type="PANTHER" id="PTHR11880:SF8">
    <property type="entry name" value="SMALL RIBOSOMAL SUBUNIT PROTEIN US19M"/>
    <property type="match status" value="1"/>
</dbReference>
<dbReference type="InterPro" id="IPR020934">
    <property type="entry name" value="Ribosomal_uS19_CS"/>
</dbReference>
<reference evidence="5 6" key="1">
    <citation type="journal article" date="2019" name="PLoS Genet.">
        <title>Convergent evolution of linked mating-type loci in basidiomycete fungi.</title>
        <authorList>
            <person name="Sun S."/>
            <person name="Coelho M.A."/>
            <person name="Heitman J."/>
            <person name="Nowrousian M."/>
        </authorList>
    </citation>
    <scope>NUCLEOTIDE SEQUENCE [LARGE SCALE GENOMIC DNA]</scope>
    <source>
        <strain evidence="5 6">CBS 4282</strain>
    </source>
</reference>
<evidence type="ECO:0000256" key="4">
    <source>
        <dbReference type="RuleBase" id="RU003485"/>
    </source>
</evidence>
<dbReference type="GO" id="GO:0003723">
    <property type="term" value="F:RNA binding"/>
    <property type="evidence" value="ECO:0007669"/>
    <property type="project" value="InterPro"/>
</dbReference>
<protein>
    <recommendedName>
        <fullName evidence="7">30S ribosomal protein S19</fullName>
    </recommendedName>
</protein>
<keyword evidence="3 4" id="KW-0687">Ribonucleoprotein</keyword>
<evidence type="ECO:0000256" key="2">
    <source>
        <dbReference type="ARBA" id="ARBA00022980"/>
    </source>
</evidence>
<evidence type="ECO:0000256" key="1">
    <source>
        <dbReference type="ARBA" id="ARBA00007345"/>
    </source>
</evidence>
<comment type="similarity">
    <text evidence="1 4">Belongs to the universal ribosomal protein uS19 family.</text>
</comment>
<dbReference type="Pfam" id="PF00203">
    <property type="entry name" value="Ribosomal_S19"/>
    <property type="match status" value="1"/>
</dbReference>
<dbReference type="GO" id="GO:0003735">
    <property type="term" value="F:structural constituent of ribosome"/>
    <property type="evidence" value="ECO:0007669"/>
    <property type="project" value="InterPro"/>
</dbReference>
<dbReference type="Proteomes" id="UP000473826">
    <property type="component" value="Unassembled WGS sequence"/>
</dbReference>
<dbReference type="SUPFAM" id="SSF54570">
    <property type="entry name" value="Ribosomal protein S19"/>
    <property type="match status" value="1"/>
</dbReference>
<keyword evidence="6" id="KW-1185">Reference proteome</keyword>
<dbReference type="PANTHER" id="PTHR11880">
    <property type="entry name" value="RIBOSOMAL PROTEIN S19P FAMILY MEMBER"/>
    <property type="match status" value="1"/>
</dbReference>
<dbReference type="HAMAP" id="MF_00531">
    <property type="entry name" value="Ribosomal_uS19"/>
    <property type="match status" value="1"/>
</dbReference>
<keyword evidence="2 4" id="KW-0689">Ribosomal protein</keyword>
<dbReference type="InterPro" id="IPR002222">
    <property type="entry name" value="Ribosomal_uS19"/>
</dbReference>
<dbReference type="OrthoDB" id="2043at2759"/>
<dbReference type="Gene3D" id="3.30.860.10">
    <property type="entry name" value="30s Ribosomal Protein S19, Chain A"/>
    <property type="match status" value="1"/>
</dbReference>
<evidence type="ECO:0000256" key="3">
    <source>
        <dbReference type="ARBA" id="ARBA00023274"/>
    </source>
</evidence>
<gene>
    <name evidence="5" type="ORF">VHUM_02611</name>
</gene>
<dbReference type="GO" id="GO:0005763">
    <property type="term" value="C:mitochondrial small ribosomal subunit"/>
    <property type="evidence" value="ECO:0007669"/>
    <property type="project" value="TreeGrafter"/>
</dbReference>
<dbReference type="PROSITE" id="PS00323">
    <property type="entry name" value="RIBOSOMAL_S19"/>
    <property type="match status" value="1"/>
</dbReference>
<dbReference type="InterPro" id="IPR023575">
    <property type="entry name" value="Ribosomal_uS19_SF"/>
</dbReference>